<evidence type="ECO:0000313" key="3">
    <source>
        <dbReference type="Proteomes" id="UP000010988"/>
    </source>
</evidence>
<name>L7KRH5_9ACTN</name>
<evidence type="ECO:0000256" key="1">
    <source>
        <dbReference type="SAM" id="MobiDB-lite"/>
    </source>
</evidence>
<dbReference type="Proteomes" id="UP000010988">
    <property type="component" value="Unassembled WGS sequence"/>
</dbReference>
<accession>L7KRH5</accession>
<reference evidence="2 3" key="1">
    <citation type="submission" date="2012-12" db="EMBL/GenBank/DDBJ databases">
        <title>Whole genome shotgun sequence of Gordonia aichiensis NBRC 108223.</title>
        <authorList>
            <person name="Isaki-Nakamura S."/>
            <person name="Hosoyama A."/>
            <person name="Tsuchikane K."/>
            <person name="Ando Y."/>
            <person name="Baba S."/>
            <person name="Ohji S."/>
            <person name="Hamada M."/>
            <person name="Tamura T."/>
            <person name="Yamazoe A."/>
            <person name="Yamazaki S."/>
            <person name="Fujita N."/>
        </authorList>
    </citation>
    <scope>NUCLEOTIDE SEQUENCE [LARGE SCALE GENOMIC DNA]</scope>
    <source>
        <strain evidence="2 3">NBRC 108223</strain>
    </source>
</reference>
<protein>
    <submittedName>
        <fullName evidence="2">Uncharacterized protein</fullName>
    </submittedName>
</protein>
<feature type="region of interest" description="Disordered" evidence="1">
    <location>
        <begin position="28"/>
        <end position="52"/>
    </location>
</feature>
<organism evidence="2 3">
    <name type="scientific">Gordonia aichiensis NBRC 108223</name>
    <dbReference type="NCBI Taxonomy" id="1220583"/>
    <lineage>
        <taxon>Bacteria</taxon>
        <taxon>Bacillati</taxon>
        <taxon>Actinomycetota</taxon>
        <taxon>Actinomycetes</taxon>
        <taxon>Mycobacteriales</taxon>
        <taxon>Gordoniaceae</taxon>
        <taxon>Gordonia</taxon>
    </lineage>
</organism>
<evidence type="ECO:0000313" key="2">
    <source>
        <dbReference type="EMBL" id="GAC51224.1"/>
    </source>
</evidence>
<gene>
    <name evidence="2" type="ORF">GOACH_58_00790</name>
</gene>
<dbReference type="eggNOG" id="ENOG5031VZ0">
    <property type="taxonomic scope" value="Bacteria"/>
</dbReference>
<dbReference type="RefSeq" id="WP_005180589.1">
    <property type="nucleotide sequence ID" value="NZ_BANR01000058.1"/>
</dbReference>
<dbReference type="AlphaFoldDB" id="L7KRH5"/>
<comment type="caution">
    <text evidence="2">The sequence shown here is derived from an EMBL/GenBank/DDBJ whole genome shotgun (WGS) entry which is preliminary data.</text>
</comment>
<proteinExistence type="predicted"/>
<keyword evidence="3" id="KW-1185">Reference proteome</keyword>
<dbReference type="EMBL" id="BANR01000058">
    <property type="protein sequence ID" value="GAC51224.1"/>
    <property type="molecule type" value="Genomic_DNA"/>
</dbReference>
<feature type="compositionally biased region" description="Basic and acidic residues" evidence="1">
    <location>
        <begin position="32"/>
        <end position="45"/>
    </location>
</feature>
<sequence length="52" mass="5795">MSADHIWGRPRPTPDRCEGAHTYAGGCQYNSDDPHRPLFPEELRPGGRFTAA</sequence>